<dbReference type="AlphaFoldDB" id="A0A3N7JRC8"/>
<organism evidence="2 3">
    <name type="scientific">Piscinibacter terrae</name>
    <dbReference type="NCBI Taxonomy" id="2496871"/>
    <lineage>
        <taxon>Bacteria</taxon>
        <taxon>Pseudomonadati</taxon>
        <taxon>Pseudomonadota</taxon>
        <taxon>Betaproteobacteria</taxon>
        <taxon>Burkholderiales</taxon>
        <taxon>Sphaerotilaceae</taxon>
        <taxon>Piscinibacter</taxon>
    </lineage>
</organism>
<feature type="region of interest" description="Disordered" evidence="1">
    <location>
        <begin position="1"/>
        <end position="28"/>
    </location>
</feature>
<name>A0A3N7JRC8_9BURK</name>
<dbReference type="Proteomes" id="UP000267464">
    <property type="component" value="Unassembled WGS sequence"/>
</dbReference>
<gene>
    <name evidence="2" type="ORF">DZC73_27185</name>
</gene>
<protein>
    <submittedName>
        <fullName evidence="2">DUF3037 domain-containing protein</fullName>
    </submittedName>
</protein>
<evidence type="ECO:0000313" key="3">
    <source>
        <dbReference type="Proteomes" id="UP000267464"/>
    </source>
</evidence>
<dbReference type="Pfam" id="PF11236">
    <property type="entry name" value="DUF3037"/>
    <property type="match status" value="1"/>
</dbReference>
<evidence type="ECO:0000313" key="2">
    <source>
        <dbReference type="EMBL" id="RQP21595.1"/>
    </source>
</evidence>
<reference evidence="2 3" key="2">
    <citation type="submission" date="2018-12" db="EMBL/GenBank/DDBJ databases">
        <title>Rhizobacter gummiphilus sp. nov., a rubber-degrading bacterium isolated from the soil of a botanical garden in Japan.</title>
        <authorList>
            <person name="Shunsuke S.S."/>
        </authorList>
    </citation>
    <scope>NUCLEOTIDE SEQUENCE [LARGE SCALE GENOMIC DNA]</scope>
    <source>
        <strain evidence="2 3">S-16</strain>
    </source>
</reference>
<proteinExistence type="predicted"/>
<feature type="compositionally biased region" description="Low complexity" evidence="1">
    <location>
        <begin position="1"/>
        <end position="26"/>
    </location>
</feature>
<keyword evidence="3" id="KW-1185">Reference proteome</keyword>
<comment type="caution">
    <text evidence="2">The sequence shown here is derived from an EMBL/GenBank/DDBJ whole genome shotgun (WGS) entry which is preliminary data.</text>
</comment>
<evidence type="ECO:0000256" key="1">
    <source>
        <dbReference type="SAM" id="MobiDB-lite"/>
    </source>
</evidence>
<dbReference type="InterPro" id="IPR021398">
    <property type="entry name" value="DUF3037"/>
</dbReference>
<reference evidence="2 3" key="1">
    <citation type="submission" date="2018-08" db="EMBL/GenBank/DDBJ databases">
        <authorList>
            <person name="Khan S.A."/>
            <person name="Jeon C.O."/>
            <person name="Chun B.H."/>
            <person name="Jeong S.E."/>
        </authorList>
    </citation>
    <scope>NUCLEOTIDE SEQUENCE [LARGE SCALE GENOMIC DNA]</scope>
    <source>
        <strain evidence="2 3">S-16</strain>
    </source>
</reference>
<accession>A0A3N7JRC8</accession>
<dbReference type="EMBL" id="QUSW01000010">
    <property type="protein sequence ID" value="RQP21595.1"/>
    <property type="molecule type" value="Genomic_DNA"/>
</dbReference>
<sequence>MQSRSTATPTASTCSSALSPPTCSSRRPSVPGPHIYDYAIVRVVPRVERGEFINAGVIVSCAAKGFLKARIELDESRLLALDAKADLESVKANLATIPAICVGGDGAGPIGKLSVRERFHWLVAPRSTVIQTSAVHMGRCEDMEAALDHLVEKMVRRPA</sequence>